<dbReference type="STRING" id="1187848.A1QO_13185"/>
<dbReference type="GO" id="GO:0006351">
    <property type="term" value="P:DNA-templated transcription"/>
    <property type="evidence" value="ECO:0007669"/>
    <property type="project" value="TreeGrafter"/>
</dbReference>
<evidence type="ECO:0000256" key="2">
    <source>
        <dbReference type="ARBA" id="ARBA00023015"/>
    </source>
</evidence>
<proteinExistence type="inferred from homology"/>
<sequence>MDRIDTMKAFLTVSREGSFTKAAEKLGTSNQLVSKYVSHLEEQLGVRLLNRTTRKVHLTEAGERCVQHVQHILESIQDMEGSMGQLKNEAQGLLRISAPVTFATKHLASLIRDFKQLNPAVGIDLQLNDRKVDVVEEGFDLALRIGQLKSSSLIAKRVAPVRLVLCASPDYLERHGTPEHPEQLIPEHLLSYSYMDYSQSESPLMNALKRSSKEESSGISCNNGDILVESAIAGEGYVFQPTFIVSDAVKKGQLNVILKEFEPEPMALYAVYPHRKLIATKLSVFIEFLSNYYGDLPYWDDVF</sequence>
<keyword evidence="3" id="KW-0238">DNA-binding</keyword>
<gene>
    <name evidence="6" type="ORF">A1QO_13185</name>
</gene>
<dbReference type="Gene3D" id="3.40.190.290">
    <property type="match status" value="1"/>
</dbReference>
<organism evidence="6 7">
    <name type="scientific">Vibrio genomosp. F10 str. ZF-129</name>
    <dbReference type="NCBI Taxonomy" id="1187848"/>
    <lineage>
        <taxon>Bacteria</taxon>
        <taxon>Pseudomonadati</taxon>
        <taxon>Pseudomonadota</taxon>
        <taxon>Gammaproteobacteria</taxon>
        <taxon>Vibrionales</taxon>
        <taxon>Vibrionaceae</taxon>
        <taxon>Vibrio</taxon>
    </lineage>
</organism>
<dbReference type="CDD" id="cd08422">
    <property type="entry name" value="PBP2_CrgA_like"/>
    <property type="match status" value="1"/>
</dbReference>
<dbReference type="InterPro" id="IPR036388">
    <property type="entry name" value="WH-like_DNA-bd_sf"/>
</dbReference>
<evidence type="ECO:0000313" key="7">
    <source>
        <dbReference type="Proteomes" id="UP000094741"/>
    </source>
</evidence>
<dbReference type="Pfam" id="PF00126">
    <property type="entry name" value="HTH_1"/>
    <property type="match status" value="1"/>
</dbReference>
<evidence type="ECO:0000256" key="3">
    <source>
        <dbReference type="ARBA" id="ARBA00023125"/>
    </source>
</evidence>
<dbReference type="AlphaFoldDB" id="A0A1E5BBJ0"/>
<dbReference type="SUPFAM" id="SSF53850">
    <property type="entry name" value="Periplasmic binding protein-like II"/>
    <property type="match status" value="1"/>
</dbReference>
<evidence type="ECO:0000256" key="1">
    <source>
        <dbReference type="ARBA" id="ARBA00009437"/>
    </source>
</evidence>
<evidence type="ECO:0000259" key="5">
    <source>
        <dbReference type="PROSITE" id="PS50931"/>
    </source>
</evidence>
<dbReference type="Pfam" id="PF03466">
    <property type="entry name" value="LysR_substrate"/>
    <property type="match status" value="1"/>
</dbReference>
<dbReference type="PANTHER" id="PTHR30537">
    <property type="entry name" value="HTH-TYPE TRANSCRIPTIONAL REGULATOR"/>
    <property type="match status" value="1"/>
</dbReference>
<comment type="caution">
    <text evidence="6">The sequence shown here is derived from an EMBL/GenBank/DDBJ whole genome shotgun (WGS) entry which is preliminary data.</text>
</comment>
<dbReference type="InterPro" id="IPR058163">
    <property type="entry name" value="LysR-type_TF_proteobact-type"/>
</dbReference>
<dbReference type="PROSITE" id="PS50931">
    <property type="entry name" value="HTH_LYSR"/>
    <property type="match status" value="1"/>
</dbReference>
<dbReference type="Gene3D" id="1.10.10.10">
    <property type="entry name" value="Winged helix-like DNA-binding domain superfamily/Winged helix DNA-binding domain"/>
    <property type="match status" value="1"/>
</dbReference>
<evidence type="ECO:0000256" key="4">
    <source>
        <dbReference type="ARBA" id="ARBA00023163"/>
    </source>
</evidence>
<dbReference type="OrthoDB" id="9786526at2"/>
<dbReference type="GO" id="GO:0043565">
    <property type="term" value="F:sequence-specific DNA binding"/>
    <property type="evidence" value="ECO:0007669"/>
    <property type="project" value="TreeGrafter"/>
</dbReference>
<protein>
    <submittedName>
        <fullName evidence="6">LysR family transcriptional regulator</fullName>
    </submittedName>
</protein>
<dbReference type="InterPro" id="IPR000847">
    <property type="entry name" value="LysR_HTH_N"/>
</dbReference>
<accession>A0A1E5BBJ0</accession>
<keyword evidence="4" id="KW-0804">Transcription</keyword>
<dbReference type="InterPro" id="IPR005119">
    <property type="entry name" value="LysR_subst-bd"/>
</dbReference>
<dbReference type="InterPro" id="IPR036390">
    <property type="entry name" value="WH_DNA-bd_sf"/>
</dbReference>
<comment type="similarity">
    <text evidence="1">Belongs to the LysR transcriptional regulatory family.</text>
</comment>
<name>A0A1E5BBJ0_9VIBR</name>
<reference evidence="6 7" key="1">
    <citation type="journal article" date="2012" name="Science">
        <title>Ecological populations of bacteria act as socially cohesive units of antibiotic production and resistance.</title>
        <authorList>
            <person name="Cordero O.X."/>
            <person name="Wildschutte H."/>
            <person name="Kirkup B."/>
            <person name="Proehl S."/>
            <person name="Ngo L."/>
            <person name="Hussain F."/>
            <person name="Le Roux F."/>
            <person name="Mincer T."/>
            <person name="Polz M.F."/>
        </authorList>
    </citation>
    <scope>NUCLEOTIDE SEQUENCE [LARGE SCALE GENOMIC DNA]</scope>
    <source>
        <strain evidence="6 7">ZF-129</strain>
    </source>
</reference>
<dbReference type="Proteomes" id="UP000094741">
    <property type="component" value="Unassembled WGS sequence"/>
</dbReference>
<feature type="domain" description="HTH lysR-type" evidence="5">
    <location>
        <begin position="1"/>
        <end position="59"/>
    </location>
</feature>
<dbReference type="SUPFAM" id="SSF46785">
    <property type="entry name" value="Winged helix' DNA-binding domain"/>
    <property type="match status" value="1"/>
</dbReference>
<dbReference type="RefSeq" id="WP_017041547.1">
    <property type="nucleotide sequence ID" value="NZ_AJYQ02000125.1"/>
</dbReference>
<dbReference type="GO" id="GO:0003700">
    <property type="term" value="F:DNA-binding transcription factor activity"/>
    <property type="evidence" value="ECO:0007669"/>
    <property type="project" value="InterPro"/>
</dbReference>
<dbReference type="EMBL" id="AJYQ02000125">
    <property type="protein sequence ID" value="OEE31489.1"/>
    <property type="molecule type" value="Genomic_DNA"/>
</dbReference>
<dbReference type="eggNOG" id="COG0583">
    <property type="taxonomic scope" value="Bacteria"/>
</dbReference>
<keyword evidence="2" id="KW-0805">Transcription regulation</keyword>
<dbReference type="FunFam" id="1.10.10.10:FF:000001">
    <property type="entry name" value="LysR family transcriptional regulator"/>
    <property type="match status" value="1"/>
</dbReference>
<evidence type="ECO:0000313" key="6">
    <source>
        <dbReference type="EMBL" id="OEE31489.1"/>
    </source>
</evidence>
<dbReference type="PANTHER" id="PTHR30537:SF35">
    <property type="entry name" value="TRANSCRIPTIONAL REGULATORY PROTEIN"/>
    <property type="match status" value="1"/>
</dbReference>